<dbReference type="Gene3D" id="2.170.130.10">
    <property type="entry name" value="TonB-dependent receptor, plug domain"/>
    <property type="match status" value="1"/>
</dbReference>
<dbReference type="InterPro" id="IPR039426">
    <property type="entry name" value="TonB-dep_rcpt-like"/>
</dbReference>
<dbReference type="FunFam" id="2.40.170.20:FF:000005">
    <property type="entry name" value="TonB-dependent siderophore receptor"/>
    <property type="match status" value="1"/>
</dbReference>
<dbReference type="Pfam" id="PF07715">
    <property type="entry name" value="Plug"/>
    <property type="match status" value="1"/>
</dbReference>
<evidence type="ECO:0000256" key="6">
    <source>
        <dbReference type="ARBA" id="ARBA00022692"/>
    </source>
</evidence>
<keyword evidence="10 14" id="KW-0798">TonB box</keyword>
<dbReference type="HOGENOM" id="CLU_008287_9_4_3"/>
<feature type="transmembrane region" description="Helical" evidence="16">
    <location>
        <begin position="7"/>
        <end position="26"/>
    </location>
</feature>
<evidence type="ECO:0000256" key="15">
    <source>
        <dbReference type="SAM" id="MobiDB-lite"/>
    </source>
</evidence>
<keyword evidence="12 13" id="KW-0998">Cell outer membrane</keyword>
<dbReference type="AlphaFoldDB" id="K9U365"/>
<evidence type="ECO:0000256" key="1">
    <source>
        <dbReference type="ARBA" id="ARBA00004571"/>
    </source>
</evidence>
<dbReference type="Gene3D" id="2.40.170.20">
    <property type="entry name" value="TonB-dependent receptor, beta-barrel domain"/>
    <property type="match status" value="1"/>
</dbReference>
<dbReference type="Pfam" id="PF11741">
    <property type="entry name" value="AMIN"/>
    <property type="match status" value="1"/>
</dbReference>
<dbReference type="OrthoDB" id="503423at2"/>
<dbReference type="NCBIfam" id="TIGR01783">
    <property type="entry name" value="TonB-siderophor"/>
    <property type="match status" value="1"/>
</dbReference>
<dbReference type="GO" id="GO:0009279">
    <property type="term" value="C:cell outer membrane"/>
    <property type="evidence" value="ECO:0007669"/>
    <property type="project" value="UniProtKB-SubCell"/>
</dbReference>
<dbReference type="SUPFAM" id="SSF56935">
    <property type="entry name" value="Porins"/>
    <property type="match status" value="1"/>
</dbReference>
<keyword evidence="4 13" id="KW-1134">Transmembrane beta strand</keyword>
<dbReference type="CDD" id="cd01347">
    <property type="entry name" value="ligand_gated_channel"/>
    <property type="match status" value="1"/>
</dbReference>
<keyword evidence="8" id="KW-0408">Iron</keyword>
<dbReference type="RefSeq" id="WP_015155632.1">
    <property type="nucleotide sequence ID" value="NC_019695.1"/>
</dbReference>
<dbReference type="Pfam" id="PF00593">
    <property type="entry name" value="TonB_dep_Rec_b-barrel"/>
    <property type="match status" value="1"/>
</dbReference>
<reference evidence="20 21" key="1">
    <citation type="submission" date="2012-06" db="EMBL/GenBank/DDBJ databases">
        <title>Finished chromosome of genome of Chroococcidiopsis thermalis PCC 7203.</title>
        <authorList>
            <consortium name="US DOE Joint Genome Institute"/>
            <person name="Gugger M."/>
            <person name="Coursin T."/>
            <person name="Rippka R."/>
            <person name="Tandeau De Marsac N."/>
            <person name="Huntemann M."/>
            <person name="Wei C.-L."/>
            <person name="Han J."/>
            <person name="Detter J.C."/>
            <person name="Han C."/>
            <person name="Tapia R."/>
            <person name="Davenport K."/>
            <person name="Daligault H."/>
            <person name="Erkkila T."/>
            <person name="Gu W."/>
            <person name="Munk A.C.C."/>
            <person name="Teshima H."/>
            <person name="Xu Y."/>
            <person name="Chain P."/>
            <person name="Chen A."/>
            <person name="Krypides N."/>
            <person name="Mavromatis K."/>
            <person name="Markowitz V."/>
            <person name="Szeto E."/>
            <person name="Ivanova N."/>
            <person name="Mikhailova N."/>
            <person name="Ovchinnikova G."/>
            <person name="Pagani I."/>
            <person name="Pati A."/>
            <person name="Goodwin L."/>
            <person name="Peters L."/>
            <person name="Pitluck S."/>
            <person name="Woyke T."/>
            <person name="Kerfeld C."/>
        </authorList>
    </citation>
    <scope>NUCLEOTIDE SEQUENCE [LARGE SCALE GENOMIC DNA]</scope>
    <source>
        <strain evidence="20 21">PCC 7203</strain>
    </source>
</reference>
<dbReference type="InterPro" id="IPR000531">
    <property type="entry name" value="Beta-barrel_TonB"/>
</dbReference>
<gene>
    <name evidence="20" type="ORF">Chro_3640</name>
</gene>
<dbReference type="FunFam" id="2.170.130.10:FF:000001">
    <property type="entry name" value="Catecholate siderophore TonB-dependent receptor"/>
    <property type="match status" value="1"/>
</dbReference>
<evidence type="ECO:0000256" key="13">
    <source>
        <dbReference type="PROSITE-ProRule" id="PRU01360"/>
    </source>
</evidence>
<evidence type="ECO:0000256" key="4">
    <source>
        <dbReference type="ARBA" id="ARBA00022452"/>
    </source>
</evidence>
<organism evidence="20 21">
    <name type="scientific">Chroococcidiopsis thermalis (strain PCC 7203)</name>
    <dbReference type="NCBI Taxonomy" id="251229"/>
    <lineage>
        <taxon>Bacteria</taxon>
        <taxon>Bacillati</taxon>
        <taxon>Cyanobacteriota</taxon>
        <taxon>Cyanophyceae</taxon>
        <taxon>Chroococcidiopsidales</taxon>
        <taxon>Chroococcidiopsidaceae</taxon>
        <taxon>Chroococcidiopsis</taxon>
    </lineage>
</organism>
<dbReference type="PROSITE" id="PS52016">
    <property type="entry name" value="TONB_DEPENDENT_REC_3"/>
    <property type="match status" value="1"/>
</dbReference>
<evidence type="ECO:0000256" key="16">
    <source>
        <dbReference type="SAM" id="Phobius"/>
    </source>
</evidence>
<evidence type="ECO:0000313" key="21">
    <source>
        <dbReference type="Proteomes" id="UP000010384"/>
    </source>
</evidence>
<evidence type="ECO:0000259" key="19">
    <source>
        <dbReference type="Pfam" id="PF11741"/>
    </source>
</evidence>
<dbReference type="InterPro" id="IPR037066">
    <property type="entry name" value="Plug_dom_sf"/>
</dbReference>
<evidence type="ECO:0000256" key="5">
    <source>
        <dbReference type="ARBA" id="ARBA00022496"/>
    </source>
</evidence>
<evidence type="ECO:0000256" key="10">
    <source>
        <dbReference type="ARBA" id="ARBA00023077"/>
    </source>
</evidence>
<proteinExistence type="inferred from homology"/>
<evidence type="ECO:0000259" key="17">
    <source>
        <dbReference type="Pfam" id="PF00593"/>
    </source>
</evidence>
<dbReference type="STRING" id="251229.Chro_3640"/>
<keyword evidence="11 13" id="KW-0472">Membrane</keyword>
<feature type="domain" description="AMIN" evidence="19">
    <location>
        <begin position="77"/>
        <end position="156"/>
    </location>
</feature>
<feature type="region of interest" description="Disordered" evidence="15">
    <location>
        <begin position="178"/>
        <end position="227"/>
    </location>
</feature>
<dbReference type="PATRIC" id="fig|251229.3.peg.4246"/>
<evidence type="ECO:0000259" key="18">
    <source>
        <dbReference type="Pfam" id="PF07715"/>
    </source>
</evidence>
<evidence type="ECO:0000256" key="11">
    <source>
        <dbReference type="ARBA" id="ARBA00023136"/>
    </source>
</evidence>
<sequence length="889" mass="97774">MQLQKLISILLMANSVWVLVTISAIAGEVRDTSSSKIRQLSEIERPMTSAQMLVQAPTLPNGSTFKDASEVVQVTGVKVNPTAQGVEVILETSGEQQMRVLSSSYDRTYVANILNARLALPENKTFRTDNPVAGITTVTVTQPAADSVRVTVIGKTGVPSSNIVQRDSALVLGLTAPTAPTAQQPTPPPNVPQTVKPESEIEPEATPEMDNVTPEGVQQPPAMAEGDEEQEIVVTGDREGYSAPDASTATKTDTPLRDIPANIQVIPQQVLEDQGVVRLEEAVRNVSGVNFSLDSGAQGVTFNARGFTVNQFKNGLEEGFATRSIPETANLERIEVLKGPASVLFGQAEPGGLINQVTKRPLPDPFYKVEFTAGSYDFYRPTLDFSSPLNSDKTLAYRLNVAYENTESFRDRVEAERFFIAPVLTWQIGANTTLTLEGEYFHDKRPIDRGLVAVGDEPADIPFTRFLGDPRRRYEIEEQRAYLYLDHRFNQNLSLRNALRFTRAKKIYNSLESSGGLEFGEQLLPLFASFGRELYETYTLQTDLIGKFNTGTVAHTVLLGLELARQTGVNFDQQSAEDAAVIDIFNPSYDFPPIDFQDQPGSNGNTRANTIGVYLQDQIALLDNLKLVLGGRFDSYDAEESYRDSSSSSSEASEFSPRAGIVYQPSEAVSLYANYSRAFVPQAGRITGGGAAKPERGTQYEVGVKANFLDNRLSSTLAAYEITKSNVLTEDPSDPDLSIQVGEQRSRGIEFDLAGEILPGWNIIASYAYTDAEITEDNTYEVGNRLNNVPFNTASLWTTYRIQKGSLEGLGFGAGIFYVDSRQGDLNNSFEVPGYTRVDAAIYYEKESFKAVLNFKNLFDVEYFVGVQNRRNIPPGEPFTVQGTISWEF</sequence>
<evidence type="ECO:0000256" key="3">
    <source>
        <dbReference type="ARBA" id="ARBA00022448"/>
    </source>
</evidence>
<dbReference type="InParanoid" id="K9U365"/>
<keyword evidence="3 13" id="KW-0813">Transport</keyword>
<dbReference type="InterPro" id="IPR036942">
    <property type="entry name" value="Beta-barrel_TonB_sf"/>
</dbReference>
<keyword evidence="9" id="KW-0406">Ion transport</keyword>
<dbReference type="InterPro" id="IPR012910">
    <property type="entry name" value="Plug_dom"/>
</dbReference>
<keyword evidence="7" id="KW-0732">Signal</keyword>
<name>K9U365_CHRTP</name>
<dbReference type="EMBL" id="CP003597">
    <property type="protein sequence ID" value="AFY89088.1"/>
    <property type="molecule type" value="Genomic_DNA"/>
</dbReference>
<keyword evidence="5" id="KW-0410">Iron transport</keyword>
<dbReference type="eggNOG" id="COG4773">
    <property type="taxonomic scope" value="Bacteria"/>
</dbReference>
<feature type="domain" description="TonB-dependent receptor plug" evidence="18">
    <location>
        <begin position="256"/>
        <end position="352"/>
    </location>
</feature>
<evidence type="ECO:0000256" key="7">
    <source>
        <dbReference type="ARBA" id="ARBA00022729"/>
    </source>
</evidence>
<dbReference type="PANTHER" id="PTHR32552:SF68">
    <property type="entry name" value="FERRICHROME OUTER MEMBRANE TRANSPORTER_PHAGE RECEPTOR"/>
    <property type="match status" value="1"/>
</dbReference>
<keyword evidence="16" id="KW-1133">Transmembrane helix</keyword>
<keyword evidence="20" id="KW-0675">Receptor</keyword>
<dbReference type="GO" id="GO:0015891">
    <property type="term" value="P:siderophore transport"/>
    <property type="evidence" value="ECO:0007669"/>
    <property type="project" value="InterPro"/>
</dbReference>
<feature type="domain" description="TonB-dependent receptor-like beta-barrel" evidence="17">
    <location>
        <begin position="425"/>
        <end position="858"/>
    </location>
</feature>
<evidence type="ECO:0000256" key="9">
    <source>
        <dbReference type="ARBA" id="ARBA00023065"/>
    </source>
</evidence>
<dbReference type="InterPro" id="IPR010105">
    <property type="entry name" value="TonB_sidphr_rcpt"/>
</dbReference>
<protein>
    <submittedName>
        <fullName evidence="20">TonB-dependent siderophore receptor</fullName>
    </submittedName>
</protein>
<dbReference type="Proteomes" id="UP000010384">
    <property type="component" value="Chromosome"/>
</dbReference>
<comment type="similarity">
    <text evidence="2 13 14">Belongs to the TonB-dependent receptor family.</text>
</comment>
<dbReference type="GO" id="GO:0015344">
    <property type="term" value="F:siderophore uptake transmembrane transporter activity"/>
    <property type="evidence" value="ECO:0007669"/>
    <property type="project" value="TreeGrafter"/>
</dbReference>
<keyword evidence="21" id="KW-1185">Reference proteome</keyword>
<keyword evidence="6 13" id="KW-0812">Transmembrane</keyword>
<dbReference type="KEGG" id="cthe:Chro_3640"/>
<evidence type="ECO:0000256" key="2">
    <source>
        <dbReference type="ARBA" id="ARBA00009810"/>
    </source>
</evidence>
<comment type="subcellular location">
    <subcellularLocation>
        <location evidence="1 13">Cell outer membrane</location>
        <topology evidence="1 13">Multi-pass membrane protein</topology>
    </subcellularLocation>
</comment>
<evidence type="ECO:0000256" key="12">
    <source>
        <dbReference type="ARBA" id="ARBA00023237"/>
    </source>
</evidence>
<evidence type="ECO:0000256" key="14">
    <source>
        <dbReference type="RuleBase" id="RU003357"/>
    </source>
</evidence>
<accession>K9U365</accession>
<evidence type="ECO:0000256" key="8">
    <source>
        <dbReference type="ARBA" id="ARBA00023004"/>
    </source>
</evidence>
<dbReference type="PANTHER" id="PTHR32552">
    <property type="entry name" value="FERRICHROME IRON RECEPTOR-RELATED"/>
    <property type="match status" value="1"/>
</dbReference>
<dbReference type="InterPro" id="IPR021731">
    <property type="entry name" value="AMIN_dom"/>
</dbReference>
<dbReference type="GO" id="GO:0038023">
    <property type="term" value="F:signaling receptor activity"/>
    <property type="evidence" value="ECO:0007669"/>
    <property type="project" value="InterPro"/>
</dbReference>
<evidence type="ECO:0000313" key="20">
    <source>
        <dbReference type="EMBL" id="AFY89088.1"/>
    </source>
</evidence>